<sequence>MATETSSENVIKNDNEINETDESEDHTLSDKEKNHKNELCPDLKEKLLGIPGALEYIQKLEKLILKQVKKIKKLRNKLKNAKGKDVFTQTDFEDKALPEEENVETHSEPKTLADDIKQAAELAMQNTGFVYEETSGMYYDYNTGYYYNAEYGLYYDGTTGTYMKYNQETQSYEFHSQVSTESQEQEKKLKKQVQKRKKKNGHSNKEVKRTRADSTDLQTQDVEEGECSDSLDSSSEDGVHSDSSDISKQWPPCMRVIIESSDVPKLKRGSLHIITFSGGTVGREGAHSILVPDINVSKHHLKITFDKESSQYLVVDLGSRNGTLLNGKRISSSKQESDPVAVTHGSKIQIGSTIFLCHVHEGNQTCGHCEPGLIQSKEEEIQKVDNTTRTDRYRKELKNLRMMYGVAHAEDDTKLAKGYTDRAQKRRETIGSQNPHEKTQTASIDESINKENKGFKMLEKMGWKQGESLGKDGEGLLEPVKLVSNEGKSGVGSTESVVQSFVPNERQEIWKKTQERFQKLPATQDSFDVDLED</sequence>
<dbReference type="InterPro" id="IPR041591">
    <property type="entry name" value="OCRE"/>
</dbReference>
<feature type="region of interest" description="Disordered" evidence="2">
    <location>
        <begin position="176"/>
        <end position="247"/>
    </location>
</feature>
<evidence type="ECO:0000259" key="4">
    <source>
        <dbReference type="PROSITE" id="PS50174"/>
    </source>
</evidence>
<dbReference type="Proteomes" id="UP001153737">
    <property type="component" value="Chromosome 4"/>
</dbReference>
<feature type="region of interest" description="Disordered" evidence="2">
    <location>
        <begin position="420"/>
        <end position="443"/>
    </location>
</feature>
<dbReference type="AlphaFoldDB" id="A0A9P0DKC0"/>
<dbReference type="InterPro" id="IPR000467">
    <property type="entry name" value="G_patch_dom"/>
</dbReference>
<evidence type="ECO:0000256" key="1">
    <source>
        <dbReference type="SAM" id="Coils"/>
    </source>
</evidence>
<dbReference type="SMART" id="SM00443">
    <property type="entry name" value="G_patch"/>
    <property type="match status" value="1"/>
</dbReference>
<dbReference type="GO" id="GO:0003676">
    <property type="term" value="F:nucleic acid binding"/>
    <property type="evidence" value="ECO:0007669"/>
    <property type="project" value="InterPro"/>
</dbReference>
<dbReference type="SMART" id="SM00240">
    <property type="entry name" value="FHA"/>
    <property type="match status" value="1"/>
</dbReference>
<dbReference type="SUPFAM" id="SSF49879">
    <property type="entry name" value="SMAD/FHA domain"/>
    <property type="match status" value="1"/>
</dbReference>
<accession>A0A9P0DKC0</accession>
<evidence type="ECO:0000259" key="3">
    <source>
        <dbReference type="PROSITE" id="PS50006"/>
    </source>
</evidence>
<organism evidence="5 6">
    <name type="scientific">Phaedon cochleariae</name>
    <name type="common">Mustard beetle</name>
    <dbReference type="NCBI Taxonomy" id="80249"/>
    <lineage>
        <taxon>Eukaryota</taxon>
        <taxon>Metazoa</taxon>
        <taxon>Ecdysozoa</taxon>
        <taxon>Arthropoda</taxon>
        <taxon>Hexapoda</taxon>
        <taxon>Insecta</taxon>
        <taxon>Pterygota</taxon>
        <taxon>Neoptera</taxon>
        <taxon>Endopterygota</taxon>
        <taxon>Coleoptera</taxon>
        <taxon>Polyphaga</taxon>
        <taxon>Cucujiformia</taxon>
        <taxon>Chrysomeloidea</taxon>
        <taxon>Chrysomelidae</taxon>
        <taxon>Chrysomelinae</taxon>
        <taxon>Chrysomelini</taxon>
        <taxon>Phaedon</taxon>
    </lineage>
</organism>
<keyword evidence="1" id="KW-0175">Coiled coil</keyword>
<feature type="compositionally biased region" description="Basic and acidic residues" evidence="2">
    <location>
        <begin position="420"/>
        <end position="439"/>
    </location>
</feature>
<dbReference type="Pfam" id="PF17780">
    <property type="entry name" value="OCRE"/>
    <property type="match status" value="1"/>
</dbReference>
<dbReference type="PROSITE" id="PS50174">
    <property type="entry name" value="G_PATCH"/>
    <property type="match status" value="1"/>
</dbReference>
<keyword evidence="6" id="KW-1185">Reference proteome</keyword>
<reference evidence="5" key="1">
    <citation type="submission" date="2022-01" db="EMBL/GenBank/DDBJ databases">
        <authorList>
            <person name="King R."/>
        </authorList>
    </citation>
    <scope>NUCLEOTIDE SEQUENCE</scope>
</reference>
<feature type="domain" description="FHA" evidence="3">
    <location>
        <begin position="279"/>
        <end position="330"/>
    </location>
</feature>
<dbReference type="Gene3D" id="2.60.200.20">
    <property type="match status" value="1"/>
</dbReference>
<feature type="domain" description="G-patch" evidence="4">
    <location>
        <begin position="450"/>
        <end position="496"/>
    </location>
</feature>
<protein>
    <recommendedName>
        <fullName evidence="7">Angiogenic factor with G patch and FHA domains 1</fullName>
    </recommendedName>
</protein>
<dbReference type="Pfam" id="PF01585">
    <property type="entry name" value="G-patch"/>
    <property type="match status" value="1"/>
</dbReference>
<name>A0A9P0DKC0_PHACE</name>
<reference evidence="5" key="2">
    <citation type="submission" date="2022-10" db="EMBL/GenBank/DDBJ databases">
        <authorList>
            <consortium name="ENA_rothamsted_submissions"/>
            <consortium name="culmorum"/>
            <person name="King R."/>
        </authorList>
    </citation>
    <scope>NUCLEOTIDE SEQUENCE</scope>
</reference>
<proteinExistence type="predicted"/>
<dbReference type="OrthoDB" id="2538319at2759"/>
<feature type="compositionally biased region" description="Basic and acidic residues" evidence="2">
    <location>
        <begin position="203"/>
        <end position="214"/>
    </location>
</feature>
<evidence type="ECO:0000313" key="6">
    <source>
        <dbReference type="Proteomes" id="UP001153737"/>
    </source>
</evidence>
<dbReference type="InterPro" id="IPR008984">
    <property type="entry name" value="SMAD_FHA_dom_sf"/>
</dbReference>
<evidence type="ECO:0000256" key="2">
    <source>
        <dbReference type="SAM" id="MobiDB-lite"/>
    </source>
</evidence>
<evidence type="ECO:0008006" key="7">
    <source>
        <dbReference type="Google" id="ProtNLM"/>
    </source>
</evidence>
<dbReference type="EMBL" id="OU896710">
    <property type="protein sequence ID" value="CAH1164656.1"/>
    <property type="molecule type" value="Genomic_DNA"/>
</dbReference>
<feature type="compositionally biased region" description="Basic residues" evidence="2">
    <location>
        <begin position="188"/>
        <end position="202"/>
    </location>
</feature>
<dbReference type="PROSITE" id="PS50006">
    <property type="entry name" value="FHA_DOMAIN"/>
    <property type="match status" value="1"/>
</dbReference>
<dbReference type="PANTHER" id="PTHR23106:SF24">
    <property type="entry name" value="ANGIOGENIC FACTOR WITH G PATCH AND FHA DOMAINS 1"/>
    <property type="match status" value="1"/>
</dbReference>
<evidence type="ECO:0000313" key="5">
    <source>
        <dbReference type="EMBL" id="CAH1164656.1"/>
    </source>
</evidence>
<feature type="region of interest" description="Disordered" evidence="2">
    <location>
        <begin position="1"/>
        <end position="39"/>
    </location>
</feature>
<dbReference type="Pfam" id="PF00498">
    <property type="entry name" value="FHA"/>
    <property type="match status" value="1"/>
</dbReference>
<gene>
    <name evidence="5" type="ORF">PHAECO_LOCUS7895</name>
</gene>
<feature type="coiled-coil region" evidence="1">
    <location>
        <begin position="57"/>
        <end position="84"/>
    </location>
</feature>
<feature type="compositionally biased region" description="Polar residues" evidence="2">
    <location>
        <begin position="1"/>
        <end position="12"/>
    </location>
</feature>
<feature type="compositionally biased region" description="Basic and acidic residues" evidence="2">
    <location>
        <begin position="25"/>
        <end position="39"/>
    </location>
</feature>
<dbReference type="InterPro" id="IPR053027">
    <property type="entry name" value="AGGF1"/>
</dbReference>
<dbReference type="CDD" id="cd22686">
    <property type="entry name" value="FHA_AGGF1"/>
    <property type="match status" value="1"/>
</dbReference>
<dbReference type="InterPro" id="IPR000253">
    <property type="entry name" value="FHA_dom"/>
</dbReference>
<dbReference type="PANTHER" id="PTHR23106">
    <property type="entry name" value="ANGIOGENIC FACTOR WITH G PATCH AND FHA DOMAINS 1"/>
    <property type="match status" value="1"/>
</dbReference>